<dbReference type="STRING" id="981384.GCA_000192475_00649"/>
<keyword evidence="3" id="KW-1185">Reference proteome</keyword>
<sequence length="237" mass="25712">MTRPRAASDRFVAQLPDHIRSQVAVIHSPLLKIEPLTVAVESDESAGLIFSSANGVNAAALLNVDRCLPAYCVGPATTQAAQDAGWDAQMRGATAQELVANLLKLRPRSPLLHLRGEHSRGNVAERLTESGLTTREQPIYRQQLLPLSDEASQAAEDNQPIIAPLFSPRTARHFADVWAGSAPLWLAAISEAAAEPLKTLRFERLKIADEPTPDKMQKAVKKLLNHVMRVESAPGAD</sequence>
<dbReference type="EMBL" id="RCCT01000004">
    <property type="protein sequence ID" value="RLK03609.1"/>
    <property type="molecule type" value="Genomic_DNA"/>
</dbReference>
<dbReference type="CDD" id="cd06578">
    <property type="entry name" value="HemD"/>
    <property type="match status" value="1"/>
</dbReference>
<feature type="domain" description="Tetrapyrrole biosynthesis uroporphyrinogen III synthase" evidence="1">
    <location>
        <begin position="23"/>
        <end position="216"/>
    </location>
</feature>
<dbReference type="GO" id="GO:0004852">
    <property type="term" value="F:uroporphyrinogen-III synthase activity"/>
    <property type="evidence" value="ECO:0007669"/>
    <property type="project" value="InterPro"/>
</dbReference>
<reference evidence="2 3" key="1">
    <citation type="submission" date="2018-10" db="EMBL/GenBank/DDBJ databases">
        <title>Genomic Encyclopedia of Archaeal and Bacterial Type Strains, Phase II (KMG-II): from individual species to whole genera.</title>
        <authorList>
            <person name="Goeker M."/>
        </authorList>
    </citation>
    <scope>NUCLEOTIDE SEQUENCE [LARGE SCALE GENOMIC DNA]</scope>
    <source>
        <strain evidence="2 3">DSM 29317</strain>
    </source>
</reference>
<dbReference type="OrthoDB" id="7204250at2"/>
<gene>
    <name evidence="2" type="ORF">CLV75_2987</name>
</gene>
<accession>A0A497Z571</accession>
<proteinExistence type="predicted"/>
<comment type="caution">
    <text evidence="2">The sequence shown here is derived from an EMBL/GenBank/DDBJ whole genome shotgun (WGS) entry which is preliminary data.</text>
</comment>
<evidence type="ECO:0000313" key="3">
    <source>
        <dbReference type="Proteomes" id="UP000271700"/>
    </source>
</evidence>
<dbReference type="InterPro" id="IPR003754">
    <property type="entry name" value="4pyrrol_synth_uPrphyn_synth"/>
</dbReference>
<dbReference type="SUPFAM" id="SSF69618">
    <property type="entry name" value="HemD-like"/>
    <property type="match status" value="1"/>
</dbReference>
<dbReference type="Pfam" id="PF02602">
    <property type="entry name" value="HEM4"/>
    <property type="match status" value="1"/>
</dbReference>
<dbReference type="Proteomes" id="UP000271700">
    <property type="component" value="Unassembled WGS sequence"/>
</dbReference>
<organism evidence="2 3">
    <name type="scientific">Ruegeria conchae</name>
    <dbReference type="NCBI Taxonomy" id="981384"/>
    <lineage>
        <taxon>Bacteria</taxon>
        <taxon>Pseudomonadati</taxon>
        <taxon>Pseudomonadota</taxon>
        <taxon>Alphaproteobacteria</taxon>
        <taxon>Rhodobacterales</taxon>
        <taxon>Roseobacteraceae</taxon>
        <taxon>Ruegeria</taxon>
    </lineage>
</organism>
<name>A0A497Z571_9RHOB</name>
<dbReference type="InterPro" id="IPR036108">
    <property type="entry name" value="4pyrrol_syn_uPrphyn_synt_sf"/>
</dbReference>
<dbReference type="GO" id="GO:0033014">
    <property type="term" value="P:tetrapyrrole biosynthetic process"/>
    <property type="evidence" value="ECO:0007669"/>
    <property type="project" value="InterPro"/>
</dbReference>
<protein>
    <submittedName>
        <fullName evidence="2">Uroporphyrinogen-III synthase</fullName>
    </submittedName>
</protein>
<evidence type="ECO:0000313" key="2">
    <source>
        <dbReference type="EMBL" id="RLK03609.1"/>
    </source>
</evidence>
<dbReference type="AlphaFoldDB" id="A0A497Z571"/>
<dbReference type="Gene3D" id="3.40.50.10090">
    <property type="match status" value="2"/>
</dbReference>
<dbReference type="RefSeq" id="WP_029622191.1">
    <property type="nucleotide sequence ID" value="NZ_AEYW01000022.1"/>
</dbReference>
<evidence type="ECO:0000259" key="1">
    <source>
        <dbReference type="Pfam" id="PF02602"/>
    </source>
</evidence>